<name>A0A5J4WL26_9EUKA</name>
<gene>
    <name evidence="1" type="ORF">EZS28_009411</name>
</gene>
<organism evidence="1 2">
    <name type="scientific">Streblomastix strix</name>
    <dbReference type="NCBI Taxonomy" id="222440"/>
    <lineage>
        <taxon>Eukaryota</taxon>
        <taxon>Metamonada</taxon>
        <taxon>Preaxostyla</taxon>
        <taxon>Oxymonadida</taxon>
        <taxon>Streblomastigidae</taxon>
        <taxon>Streblomastix</taxon>
    </lineage>
</organism>
<protein>
    <submittedName>
        <fullName evidence="1">Uncharacterized protein</fullName>
    </submittedName>
</protein>
<sequence>MTRALMDTTEQGNLLKAQPSPVIRPEYNNQMLRSLRALPQTEGAHLASVNTLLTSIVDFTQKLDQELKNLTVQQVIDMTKCKPEIIQQERAQDLSWKQTPEIQQIAFLPLLFPCHPTAESIFVNDEPTLNTYKRTSTTKYRKRKRLTKLDITKSIDRTSCNINNRKTTTEQNVSQKCTQFVNSTNAGISATTNFSNTVDILHNGERLIVKTQLKINISNTQVS</sequence>
<dbReference type="Proteomes" id="UP000324800">
    <property type="component" value="Unassembled WGS sequence"/>
</dbReference>
<evidence type="ECO:0000313" key="1">
    <source>
        <dbReference type="EMBL" id="KAA6395065.1"/>
    </source>
</evidence>
<dbReference type="AlphaFoldDB" id="A0A5J4WL26"/>
<dbReference type="EMBL" id="SNRW01001778">
    <property type="protein sequence ID" value="KAA6395065.1"/>
    <property type="molecule type" value="Genomic_DNA"/>
</dbReference>
<evidence type="ECO:0000313" key="2">
    <source>
        <dbReference type="Proteomes" id="UP000324800"/>
    </source>
</evidence>
<accession>A0A5J4WL26</accession>
<reference evidence="1 2" key="1">
    <citation type="submission" date="2019-03" db="EMBL/GenBank/DDBJ databases">
        <title>Single cell metagenomics reveals metabolic interactions within the superorganism composed of flagellate Streblomastix strix and complex community of Bacteroidetes bacteria on its surface.</title>
        <authorList>
            <person name="Treitli S.C."/>
            <person name="Kolisko M."/>
            <person name="Husnik F."/>
            <person name="Keeling P."/>
            <person name="Hampl V."/>
        </authorList>
    </citation>
    <scope>NUCLEOTIDE SEQUENCE [LARGE SCALE GENOMIC DNA]</scope>
    <source>
        <strain evidence="1">ST1C</strain>
    </source>
</reference>
<comment type="caution">
    <text evidence="1">The sequence shown here is derived from an EMBL/GenBank/DDBJ whole genome shotgun (WGS) entry which is preliminary data.</text>
</comment>
<proteinExistence type="predicted"/>